<dbReference type="InterPro" id="IPR035979">
    <property type="entry name" value="RBD_domain_sf"/>
</dbReference>
<organism evidence="4 5">
    <name type="scientific">Penicillium subrubescens</name>
    <dbReference type="NCBI Taxonomy" id="1316194"/>
    <lineage>
        <taxon>Eukaryota</taxon>
        <taxon>Fungi</taxon>
        <taxon>Dikarya</taxon>
        <taxon>Ascomycota</taxon>
        <taxon>Pezizomycotina</taxon>
        <taxon>Eurotiomycetes</taxon>
        <taxon>Eurotiomycetidae</taxon>
        <taxon>Eurotiales</taxon>
        <taxon>Aspergillaceae</taxon>
        <taxon>Penicillium</taxon>
    </lineage>
</organism>
<dbReference type="PROSITE" id="PS50102">
    <property type="entry name" value="RRM"/>
    <property type="match status" value="1"/>
</dbReference>
<dbReference type="InterPro" id="IPR012677">
    <property type="entry name" value="Nucleotide-bd_a/b_plait_sf"/>
</dbReference>
<evidence type="ECO:0000256" key="2">
    <source>
        <dbReference type="SAM" id="MobiDB-lite"/>
    </source>
</evidence>
<feature type="non-terminal residue" evidence="4">
    <location>
        <position position="1"/>
    </location>
</feature>
<evidence type="ECO:0000256" key="1">
    <source>
        <dbReference type="PROSITE-ProRule" id="PRU00176"/>
    </source>
</evidence>
<gene>
    <name evidence="4" type="ORF">PENSUB_12532</name>
</gene>
<keyword evidence="1" id="KW-0694">RNA-binding</keyword>
<proteinExistence type="predicted"/>
<dbReference type="AlphaFoldDB" id="A0A1Q5SYL9"/>
<reference evidence="4 5" key="1">
    <citation type="submission" date="2016-10" db="EMBL/GenBank/DDBJ databases">
        <title>Genome sequence of the ascomycete fungus Penicillium subrubescens.</title>
        <authorList>
            <person name="De Vries R.P."/>
            <person name="Peng M."/>
            <person name="Dilokpimol A."/>
            <person name="Hilden K."/>
            <person name="Makela M.R."/>
            <person name="Grigoriev I."/>
            <person name="Riley R."/>
            <person name="Granchi Z."/>
        </authorList>
    </citation>
    <scope>NUCLEOTIDE SEQUENCE [LARGE SCALE GENOMIC DNA]</scope>
    <source>
        <strain evidence="4 5">CBS 132785</strain>
    </source>
</reference>
<dbReference type="InterPro" id="IPR000504">
    <property type="entry name" value="RRM_dom"/>
</dbReference>
<dbReference type="STRING" id="1316194.A0A1Q5SYL9"/>
<dbReference type="Proteomes" id="UP000186955">
    <property type="component" value="Unassembled WGS sequence"/>
</dbReference>
<comment type="caution">
    <text evidence="4">The sequence shown here is derived from an EMBL/GenBank/DDBJ whole genome shotgun (WGS) entry which is preliminary data.</text>
</comment>
<keyword evidence="5" id="KW-1185">Reference proteome</keyword>
<dbReference type="Pfam" id="PF21380">
    <property type="entry name" value="Nrd1-Seb1_dom2"/>
    <property type="match status" value="1"/>
</dbReference>
<evidence type="ECO:0000259" key="3">
    <source>
        <dbReference type="PROSITE" id="PS50102"/>
    </source>
</evidence>
<feature type="region of interest" description="Disordered" evidence="2">
    <location>
        <begin position="160"/>
        <end position="195"/>
    </location>
</feature>
<sequence length="195" mass="21370">PPHWKRLSHSPLRTDHNLPSPGSKLVEWDYSIGPGNIKVLSRTLFVSGISSEAYLRSLFNKFGIVQTCIVNIDKRHAFIKMISREDAGVGFGPRDCSDYQTSISVIPIERLTNADRKWLLTADYGGTGSRPIEFGMVVEEPDIEIGAGLSSKAISRRIAASTKRGRNSDGFGGGRGGRPDRNGFGSPSQGRLRRN</sequence>
<dbReference type="Gene3D" id="3.30.70.330">
    <property type="match status" value="1"/>
</dbReference>
<evidence type="ECO:0000313" key="5">
    <source>
        <dbReference type="Proteomes" id="UP000186955"/>
    </source>
</evidence>
<protein>
    <submittedName>
        <fullName evidence="4">Rpb7-binding protein seb1</fullName>
    </submittedName>
</protein>
<feature type="domain" description="RRM" evidence="3">
    <location>
        <begin position="42"/>
        <end position="87"/>
    </location>
</feature>
<dbReference type="InterPro" id="IPR048892">
    <property type="entry name" value="Nrd1_Seb1_dom2"/>
</dbReference>
<dbReference type="SUPFAM" id="SSF54928">
    <property type="entry name" value="RNA-binding domain, RBD"/>
    <property type="match status" value="1"/>
</dbReference>
<name>A0A1Q5SYL9_9EURO</name>
<accession>A0A1Q5SYL9</accession>
<dbReference type="EMBL" id="MNBE01000729">
    <property type="protein sequence ID" value="OKO93073.1"/>
    <property type="molecule type" value="Genomic_DNA"/>
</dbReference>
<evidence type="ECO:0000313" key="4">
    <source>
        <dbReference type="EMBL" id="OKO93073.1"/>
    </source>
</evidence>
<dbReference type="GO" id="GO:0003723">
    <property type="term" value="F:RNA binding"/>
    <property type="evidence" value="ECO:0007669"/>
    <property type="project" value="UniProtKB-UniRule"/>
</dbReference>